<dbReference type="InterPro" id="IPR046590">
    <property type="entry name" value="DUF6648"/>
</dbReference>
<organism evidence="1 2">
    <name type="scientific">Tissierella pigra</name>
    <dbReference type="NCBI Taxonomy" id="2607614"/>
    <lineage>
        <taxon>Bacteria</taxon>
        <taxon>Bacillati</taxon>
        <taxon>Bacillota</taxon>
        <taxon>Tissierellia</taxon>
        <taxon>Tissierellales</taxon>
        <taxon>Tissierellaceae</taxon>
        <taxon>Tissierella</taxon>
    </lineage>
</organism>
<reference evidence="1 2" key="1">
    <citation type="submission" date="2019-09" db="EMBL/GenBank/DDBJ databases">
        <title>In-depth cultivation of the pig gut microbiome towards novel bacterial diversity and tailored functional studies.</title>
        <authorList>
            <person name="Wylensek D."/>
            <person name="Hitch T.C.A."/>
            <person name="Clavel T."/>
        </authorList>
    </citation>
    <scope>NUCLEOTIDE SEQUENCE [LARGE SCALE GENOMIC DNA]</scope>
    <source>
        <strain evidence="1 2">WCA3-693-APC-4?</strain>
    </source>
</reference>
<comment type="caution">
    <text evidence="1">The sequence shown here is derived from an EMBL/GenBank/DDBJ whole genome shotgun (WGS) entry which is preliminary data.</text>
</comment>
<accession>A0A6N7XZZ8</accession>
<evidence type="ECO:0000313" key="2">
    <source>
        <dbReference type="Proteomes" id="UP000469523"/>
    </source>
</evidence>
<gene>
    <name evidence="1" type="ORF">FYJ83_11945</name>
</gene>
<dbReference type="AlphaFoldDB" id="A0A6N7XZZ8"/>
<dbReference type="Pfam" id="PF20353">
    <property type="entry name" value="DUF6648"/>
    <property type="match status" value="1"/>
</dbReference>
<dbReference type="Proteomes" id="UP000469523">
    <property type="component" value="Unassembled WGS sequence"/>
</dbReference>
<dbReference type="EMBL" id="VUNQ01000026">
    <property type="protein sequence ID" value="MSU02184.1"/>
    <property type="molecule type" value="Genomic_DNA"/>
</dbReference>
<sequence length="163" mass="19922">MFEFEKGNITKKQFLEYNYDLVMRMNFKPFLRIDSYEMGMFNYQYYNVLAKYFSMLAKEVKNTKKHQKYYNYYLNKGNNYYNEKDKAALNLLEYLEFKDIEAYFVSLNSKRLDDKLYEIVLLNYKEAIFHSKAIWLLDILKEKGVFLEEKKLSLIDGYINETY</sequence>
<name>A0A6N7XZZ8_9FIRM</name>
<protein>
    <submittedName>
        <fullName evidence="1">Uncharacterized protein</fullName>
    </submittedName>
</protein>
<proteinExistence type="predicted"/>
<evidence type="ECO:0000313" key="1">
    <source>
        <dbReference type="EMBL" id="MSU02184.1"/>
    </source>
</evidence>
<keyword evidence="2" id="KW-1185">Reference proteome</keyword>